<evidence type="ECO:0000313" key="1">
    <source>
        <dbReference type="EMBL" id="CAA0814560.1"/>
    </source>
</evidence>
<proteinExistence type="predicted"/>
<name>A0A9N7MWF5_STRHE</name>
<dbReference type="PANTHER" id="PTHR36360:SF1">
    <property type="entry name" value="ACTIN T1-LIKE PROTEIN"/>
    <property type="match status" value="1"/>
</dbReference>
<dbReference type="PANTHER" id="PTHR36360">
    <property type="entry name" value="ACTIN T1-LIKE PROTEIN"/>
    <property type="match status" value="1"/>
</dbReference>
<dbReference type="Proteomes" id="UP001153555">
    <property type="component" value="Unassembled WGS sequence"/>
</dbReference>
<evidence type="ECO:0000313" key="2">
    <source>
        <dbReference type="Proteomes" id="UP001153555"/>
    </source>
</evidence>
<accession>A0A9N7MWF5</accession>
<dbReference type="AlphaFoldDB" id="A0A9N7MWF5"/>
<keyword evidence="2" id="KW-1185">Reference proteome</keyword>
<gene>
    <name evidence="1" type="ORF">SHERM_14847</name>
</gene>
<dbReference type="EMBL" id="CACSLK010012206">
    <property type="protein sequence ID" value="CAA0814560.1"/>
    <property type="molecule type" value="Genomic_DNA"/>
</dbReference>
<organism evidence="1 2">
    <name type="scientific">Striga hermonthica</name>
    <name type="common">Purple witchweed</name>
    <name type="synonym">Buchnera hermonthica</name>
    <dbReference type="NCBI Taxonomy" id="68872"/>
    <lineage>
        <taxon>Eukaryota</taxon>
        <taxon>Viridiplantae</taxon>
        <taxon>Streptophyta</taxon>
        <taxon>Embryophyta</taxon>
        <taxon>Tracheophyta</taxon>
        <taxon>Spermatophyta</taxon>
        <taxon>Magnoliopsida</taxon>
        <taxon>eudicotyledons</taxon>
        <taxon>Gunneridae</taxon>
        <taxon>Pentapetalae</taxon>
        <taxon>asterids</taxon>
        <taxon>lamiids</taxon>
        <taxon>Lamiales</taxon>
        <taxon>Orobanchaceae</taxon>
        <taxon>Buchnereae</taxon>
        <taxon>Striga</taxon>
    </lineage>
</organism>
<protein>
    <submittedName>
        <fullName evidence="1">Uncharacterized protein</fullName>
    </submittedName>
</protein>
<comment type="caution">
    <text evidence="1">The sequence shown here is derived from an EMBL/GenBank/DDBJ whole genome shotgun (WGS) entry which is preliminary data.</text>
</comment>
<dbReference type="OrthoDB" id="2011628at2759"/>
<sequence>MDRFFGSAYRGDKGVPHSGTQPFENIWLGCAAFAIFTWNNPYIWHMTNQFNWHDRAMLFEQYHWKKARAKNQPYKFKWNERSKAFRDAYYVNWPHYFP</sequence>
<reference evidence="1" key="1">
    <citation type="submission" date="2019-12" db="EMBL/GenBank/DDBJ databases">
        <authorList>
            <person name="Scholes J."/>
        </authorList>
    </citation>
    <scope>NUCLEOTIDE SEQUENCE</scope>
</reference>